<feature type="disulfide bond" evidence="16">
    <location>
        <begin position="382"/>
        <end position="436"/>
    </location>
</feature>
<dbReference type="FunFam" id="3.20.20.70:FF:000065">
    <property type="entry name" value="Hyaluronidase"/>
    <property type="match status" value="1"/>
</dbReference>
<dbReference type="PIRSF" id="PIRSF500773">
    <property type="entry name" value="Hyaluronidase_PH20_Hyal5"/>
    <property type="match status" value="1"/>
</dbReference>
<dbReference type="GO" id="GO:0004415">
    <property type="term" value="F:hyalurononglucosaminidase activity"/>
    <property type="evidence" value="ECO:0007669"/>
    <property type="project" value="UniProtKB-UniRule"/>
</dbReference>
<dbReference type="GO" id="GO:0005886">
    <property type="term" value="C:plasma membrane"/>
    <property type="evidence" value="ECO:0007669"/>
    <property type="project" value="UniProtKB-SubCell"/>
</dbReference>
<keyword evidence="11" id="KW-0449">Lipoprotein</keyword>
<dbReference type="PRINTS" id="PR00848">
    <property type="entry name" value="SPERMPH20"/>
</dbReference>
<evidence type="ECO:0000256" key="5">
    <source>
        <dbReference type="ARBA" id="ARBA00022622"/>
    </source>
</evidence>
<evidence type="ECO:0000256" key="15">
    <source>
        <dbReference type="PIRSR" id="PIRSR038193-2"/>
    </source>
</evidence>
<comment type="catalytic activity">
    <reaction evidence="1 13 17">
        <text>Random hydrolysis of (1-&gt;4)-linkages between N-acetyl-beta-D-glucosamine and D-glucuronate residues in hyaluronate.</text>
        <dbReference type="EC" id="3.2.1.35"/>
    </reaction>
</comment>
<dbReference type="Proteomes" id="UP000694398">
    <property type="component" value="Unassembled WGS sequence"/>
</dbReference>
<keyword evidence="4" id="KW-1003">Cell membrane</keyword>
<comment type="similarity">
    <text evidence="3 13 17">Belongs to the glycosyl hydrolase 56 family.</text>
</comment>
<dbReference type="InterPro" id="IPR017853">
    <property type="entry name" value="GH"/>
</dbReference>
<protein>
    <recommendedName>
        <fullName evidence="13 17">Hyaluronidase</fullName>
        <ecNumber evidence="13 17">3.2.1.35</ecNumber>
    </recommendedName>
</protein>
<dbReference type="OMA" id="PFLWVWN"/>
<evidence type="ECO:0000313" key="18">
    <source>
        <dbReference type="Ensembl" id="ENSCLAP00000005737.1"/>
    </source>
</evidence>
<evidence type="ECO:0000256" key="16">
    <source>
        <dbReference type="PIRSR" id="PIRSR038193-3"/>
    </source>
</evidence>
<dbReference type="GO" id="GO:0007342">
    <property type="term" value="P:fusion of sperm to egg plasma membrane involved in single fertilization"/>
    <property type="evidence" value="ECO:0007669"/>
    <property type="project" value="InterPro"/>
</dbReference>
<dbReference type="GlyCosmos" id="A0A8C2V091">
    <property type="glycosylation" value="1 site, No reported glycans"/>
</dbReference>
<dbReference type="PIRSF" id="PIRSF038193">
    <property type="entry name" value="Hyaluronidase"/>
    <property type="match status" value="1"/>
</dbReference>
<accession>A0A8C2V091</accession>
<keyword evidence="12 13" id="KW-0326">Glycosidase</keyword>
<evidence type="ECO:0000256" key="4">
    <source>
        <dbReference type="ARBA" id="ARBA00022475"/>
    </source>
</evidence>
<dbReference type="GO" id="GO:0098552">
    <property type="term" value="C:side of membrane"/>
    <property type="evidence" value="ECO:0007669"/>
    <property type="project" value="UniProtKB-KW"/>
</dbReference>
<keyword evidence="19" id="KW-1185">Reference proteome</keyword>
<dbReference type="GO" id="GO:0005975">
    <property type="term" value="P:carbohydrate metabolic process"/>
    <property type="evidence" value="ECO:0007669"/>
    <property type="project" value="UniProtKB-UniRule"/>
</dbReference>
<evidence type="ECO:0000313" key="19">
    <source>
        <dbReference type="Proteomes" id="UP000694398"/>
    </source>
</evidence>
<reference evidence="18" key="2">
    <citation type="submission" date="2025-09" db="UniProtKB">
        <authorList>
            <consortium name="Ensembl"/>
        </authorList>
    </citation>
    <scope>IDENTIFICATION</scope>
</reference>
<dbReference type="GO" id="GO:0030214">
    <property type="term" value="P:hyaluronan catabolic process"/>
    <property type="evidence" value="ECO:0007669"/>
    <property type="project" value="TreeGrafter"/>
</dbReference>
<dbReference type="GeneTree" id="ENSGT01020000230364"/>
<dbReference type="InterPro" id="IPR013785">
    <property type="entry name" value="Aldolase_TIM"/>
</dbReference>
<evidence type="ECO:0000256" key="3">
    <source>
        <dbReference type="ARBA" id="ARBA00008871"/>
    </source>
</evidence>
<evidence type="ECO:0000256" key="6">
    <source>
        <dbReference type="ARBA" id="ARBA00022729"/>
    </source>
</evidence>
<evidence type="ECO:0000256" key="10">
    <source>
        <dbReference type="ARBA" id="ARBA00023180"/>
    </source>
</evidence>
<dbReference type="GeneID" id="102016917"/>
<keyword evidence="6" id="KW-0732">Signal</keyword>
<keyword evidence="10" id="KW-0325">Glycoprotein</keyword>
<evidence type="ECO:0000256" key="2">
    <source>
        <dbReference type="ARBA" id="ARBA00004609"/>
    </source>
</evidence>
<dbReference type="InterPro" id="IPR001439">
    <property type="entry name" value="Hyaluronidase_PH20/Hyal5"/>
</dbReference>
<evidence type="ECO:0000256" key="13">
    <source>
        <dbReference type="PIRNR" id="PIRNR038193"/>
    </source>
</evidence>
<feature type="disulfide bond" evidence="16">
    <location>
        <begin position="377"/>
        <end position="388"/>
    </location>
</feature>
<reference evidence="18" key="1">
    <citation type="submission" date="2025-08" db="UniProtKB">
        <authorList>
            <consortium name="Ensembl"/>
        </authorList>
    </citation>
    <scope>IDENTIFICATION</scope>
</reference>
<sequence>MGVLTFKHSVFGSFVECSGALQTVFIFLLISCCLAVDRRAPPLIPNVPLLWVWNAPTEFCTGMSNQPLDMSFFSIVGSPRKNVTGQSITLYYVDRLGYYPYINPHTGVIEHGGLPQMMNLQNHLDKSRQDILFYMPTDSVGLAVIDWEEWRPTWVRNWKPKDIYKNKSIELVRQQNPHFNLSHATAVAKAEFERTGRDFMLETLKLGKQLRPNSLWGYYLFPDCYNTHYATPNYNGHCPDVEKKRNDALFWLWNESTALYPSIYLSTRVRSSPTGALYVRSRVQESIRVSKIPNPKNPLPIFVYVRLVFSDATTTFLELDDLVHTIGETVPLGVSGIIIWGSLSLARSMKTCLELENFMKNILMPYMINVTLAAKMCSQVLCKEQGICTRKHWDTSNYLHLNPTNFDIELGQNGKFVVHGKPSLEDLQEFSRNFHCSCYSNVDCKDRLDIHNIRSINVCTVNNICIDALLDFQTSGGDGTSVSDDSHTNEDSLWDITSSAMLSVHLLPKGLTWSLLPFSMFSQHWKYLL</sequence>
<name>A0A8C2V091_CHILA</name>
<evidence type="ECO:0000256" key="14">
    <source>
        <dbReference type="PIRSR" id="PIRSR038193-1"/>
    </source>
</evidence>
<feature type="disulfide bond" evidence="16">
    <location>
        <begin position="224"/>
        <end position="238"/>
    </location>
</feature>
<dbReference type="PANTHER" id="PTHR11769:SF20">
    <property type="entry name" value="HYALURONIDASE PH-20"/>
    <property type="match status" value="1"/>
</dbReference>
<evidence type="ECO:0000256" key="7">
    <source>
        <dbReference type="ARBA" id="ARBA00022801"/>
    </source>
</evidence>
<keyword evidence="8" id="KW-0472">Membrane</keyword>
<dbReference type="Pfam" id="PF01630">
    <property type="entry name" value="Glyco_hydro_56"/>
    <property type="match status" value="1"/>
</dbReference>
<feature type="active site" description="Proton donor" evidence="14">
    <location>
        <position position="148"/>
    </location>
</feature>
<dbReference type="PRINTS" id="PR00846">
    <property type="entry name" value="GLHYDRLASE56"/>
</dbReference>
<feature type="disulfide bond" evidence="16">
    <location>
        <begin position="60"/>
        <end position="352"/>
    </location>
</feature>
<keyword evidence="7 13" id="KW-0378">Hydrolase</keyword>
<evidence type="ECO:0000256" key="1">
    <source>
        <dbReference type="ARBA" id="ARBA00000251"/>
    </source>
</evidence>
<dbReference type="OrthoDB" id="5796153at2759"/>
<organism evidence="18 19">
    <name type="scientific">Chinchilla lanigera</name>
    <name type="common">Long-tailed chinchilla</name>
    <name type="synonym">Chinchilla villidera</name>
    <dbReference type="NCBI Taxonomy" id="34839"/>
    <lineage>
        <taxon>Eukaryota</taxon>
        <taxon>Metazoa</taxon>
        <taxon>Chordata</taxon>
        <taxon>Craniata</taxon>
        <taxon>Vertebrata</taxon>
        <taxon>Euteleostomi</taxon>
        <taxon>Mammalia</taxon>
        <taxon>Eutheria</taxon>
        <taxon>Euarchontoglires</taxon>
        <taxon>Glires</taxon>
        <taxon>Rodentia</taxon>
        <taxon>Hystricomorpha</taxon>
        <taxon>Chinchillidae</taxon>
        <taxon>Chinchilla</taxon>
    </lineage>
</organism>
<dbReference type="SUPFAM" id="SSF51445">
    <property type="entry name" value="(Trans)glycosidases"/>
    <property type="match status" value="1"/>
</dbReference>
<evidence type="ECO:0000256" key="11">
    <source>
        <dbReference type="ARBA" id="ARBA00023288"/>
    </source>
</evidence>
<keyword evidence="5" id="KW-0336">GPI-anchor</keyword>
<evidence type="ECO:0000256" key="17">
    <source>
        <dbReference type="RuleBase" id="RU610713"/>
    </source>
</evidence>
<proteinExistence type="inferred from homology"/>
<dbReference type="Gene3D" id="3.20.20.70">
    <property type="entry name" value="Aldolase class I"/>
    <property type="match status" value="1"/>
</dbReference>
<feature type="glycosylation site" description="N-linked (GlcNAc...) asparagine" evidence="15">
    <location>
        <position position="369"/>
    </location>
</feature>
<dbReference type="InterPro" id="IPR018155">
    <property type="entry name" value="Hyaluronidase"/>
</dbReference>
<comment type="subcellular location">
    <subcellularLocation>
        <location evidence="2">Cell membrane</location>
        <topology evidence="2">Lipid-anchor</topology>
        <topology evidence="2">GPI-anchor</topology>
    </subcellularLocation>
</comment>
<keyword evidence="9 16" id="KW-1015">Disulfide bond</keyword>
<dbReference type="AlphaFoldDB" id="A0A8C2V091"/>
<dbReference type="Ensembl" id="ENSCLAT00000005838.1">
    <property type="protein sequence ID" value="ENSCLAP00000005737.1"/>
    <property type="gene ID" value="ENSCLAG00000004068.1"/>
</dbReference>
<dbReference type="EC" id="3.2.1.35" evidence="13 17"/>
<evidence type="ECO:0000256" key="12">
    <source>
        <dbReference type="ARBA" id="ARBA00023295"/>
    </source>
</evidence>
<gene>
    <name evidence="18" type="primary">SPAM1</name>
</gene>
<dbReference type="PROSITE" id="PS51257">
    <property type="entry name" value="PROKAR_LIPOPROTEIN"/>
    <property type="match status" value="1"/>
</dbReference>
<dbReference type="PANTHER" id="PTHR11769">
    <property type="entry name" value="HYALURONIDASE"/>
    <property type="match status" value="1"/>
</dbReference>
<dbReference type="GO" id="GO:0001669">
    <property type="term" value="C:acrosomal vesicle"/>
    <property type="evidence" value="ECO:0007669"/>
    <property type="project" value="TreeGrafter"/>
</dbReference>
<feature type="disulfide bond" evidence="16">
    <location>
        <begin position="438"/>
        <end position="444"/>
    </location>
</feature>
<evidence type="ECO:0000256" key="9">
    <source>
        <dbReference type="ARBA" id="ARBA00023157"/>
    </source>
</evidence>
<evidence type="ECO:0000256" key="8">
    <source>
        <dbReference type="ARBA" id="ARBA00023136"/>
    </source>
</evidence>